<feature type="transmembrane region" description="Helical" evidence="7">
    <location>
        <begin position="94"/>
        <end position="112"/>
    </location>
</feature>
<feature type="transmembrane region" description="Helical" evidence="7">
    <location>
        <begin position="150"/>
        <end position="168"/>
    </location>
</feature>
<dbReference type="PANTHER" id="PTHR43791:SF40">
    <property type="entry name" value="THIAMINE PATHWAY TRANSPORTER THI73"/>
    <property type="match status" value="1"/>
</dbReference>
<keyword evidence="2" id="KW-0813">Transport</keyword>
<evidence type="ECO:0000256" key="1">
    <source>
        <dbReference type="ARBA" id="ARBA00004141"/>
    </source>
</evidence>
<dbReference type="Pfam" id="PF07690">
    <property type="entry name" value="MFS_1"/>
    <property type="match status" value="1"/>
</dbReference>
<gene>
    <name evidence="9" type="ORF">E8E13_006852</name>
</gene>
<evidence type="ECO:0000256" key="3">
    <source>
        <dbReference type="ARBA" id="ARBA00022692"/>
    </source>
</evidence>
<dbReference type="PANTHER" id="PTHR43791">
    <property type="entry name" value="PERMEASE-RELATED"/>
    <property type="match status" value="1"/>
</dbReference>
<dbReference type="EMBL" id="SWKU01000006">
    <property type="protein sequence ID" value="KAF3005753.1"/>
    <property type="molecule type" value="Genomic_DNA"/>
</dbReference>
<organism evidence="9 10">
    <name type="scientific">Curvularia kusanoi</name>
    <name type="common">Cochliobolus kusanoi</name>
    <dbReference type="NCBI Taxonomy" id="90978"/>
    <lineage>
        <taxon>Eukaryota</taxon>
        <taxon>Fungi</taxon>
        <taxon>Dikarya</taxon>
        <taxon>Ascomycota</taxon>
        <taxon>Pezizomycotina</taxon>
        <taxon>Dothideomycetes</taxon>
        <taxon>Pleosporomycetidae</taxon>
        <taxon>Pleosporales</taxon>
        <taxon>Pleosporineae</taxon>
        <taxon>Pleosporaceae</taxon>
        <taxon>Curvularia</taxon>
    </lineage>
</organism>
<comment type="caution">
    <text evidence="9">The sequence shown here is derived from an EMBL/GenBank/DDBJ whole genome shotgun (WGS) entry which is preliminary data.</text>
</comment>
<dbReference type="InterPro" id="IPR020846">
    <property type="entry name" value="MFS_dom"/>
</dbReference>
<dbReference type="GO" id="GO:0022857">
    <property type="term" value="F:transmembrane transporter activity"/>
    <property type="evidence" value="ECO:0007669"/>
    <property type="project" value="InterPro"/>
</dbReference>
<dbReference type="InterPro" id="IPR011701">
    <property type="entry name" value="MFS"/>
</dbReference>
<dbReference type="Gene3D" id="1.20.1250.20">
    <property type="entry name" value="MFS general substrate transporter like domains"/>
    <property type="match status" value="2"/>
</dbReference>
<feature type="transmembrane region" description="Helical" evidence="7">
    <location>
        <begin position="54"/>
        <end position="74"/>
    </location>
</feature>
<dbReference type="AlphaFoldDB" id="A0A9P4WDG7"/>
<dbReference type="GO" id="GO:0016020">
    <property type="term" value="C:membrane"/>
    <property type="evidence" value="ECO:0007669"/>
    <property type="project" value="UniProtKB-SubCell"/>
</dbReference>
<feature type="transmembrane region" description="Helical" evidence="7">
    <location>
        <begin position="283"/>
        <end position="306"/>
    </location>
</feature>
<comment type="similarity">
    <text evidence="6">Belongs to the major facilitator superfamily. Allantoate permease family.</text>
</comment>
<evidence type="ECO:0000313" key="9">
    <source>
        <dbReference type="EMBL" id="KAF3005753.1"/>
    </source>
</evidence>
<keyword evidence="5 7" id="KW-0472">Membrane</keyword>
<dbReference type="FunFam" id="1.20.1250.20:FF:000064">
    <property type="entry name" value="MFS allantoate transporter"/>
    <property type="match status" value="1"/>
</dbReference>
<comment type="subcellular location">
    <subcellularLocation>
        <location evidence="1">Membrane</location>
        <topology evidence="1">Multi-pass membrane protein</topology>
    </subcellularLocation>
</comment>
<evidence type="ECO:0000259" key="8">
    <source>
        <dbReference type="PROSITE" id="PS50850"/>
    </source>
</evidence>
<dbReference type="InterPro" id="IPR036259">
    <property type="entry name" value="MFS_trans_sf"/>
</dbReference>
<keyword evidence="3 7" id="KW-0812">Transmembrane</keyword>
<keyword evidence="4 7" id="KW-1133">Transmembrane helix</keyword>
<feature type="transmembrane region" description="Helical" evidence="7">
    <location>
        <begin position="407"/>
        <end position="424"/>
    </location>
</feature>
<keyword evidence="10" id="KW-1185">Reference proteome</keyword>
<dbReference type="Proteomes" id="UP000801428">
    <property type="component" value="Unassembled WGS sequence"/>
</dbReference>
<feature type="transmembrane region" description="Helical" evidence="7">
    <location>
        <begin position="444"/>
        <end position="461"/>
    </location>
</feature>
<feature type="transmembrane region" description="Helical" evidence="7">
    <location>
        <begin position="213"/>
        <end position="235"/>
    </location>
</feature>
<dbReference type="OrthoDB" id="6730379at2759"/>
<evidence type="ECO:0000256" key="7">
    <source>
        <dbReference type="SAM" id="Phobius"/>
    </source>
</evidence>
<dbReference type="PROSITE" id="PS50850">
    <property type="entry name" value="MFS"/>
    <property type="match status" value="1"/>
</dbReference>
<feature type="transmembrane region" description="Helical" evidence="7">
    <location>
        <begin position="318"/>
        <end position="340"/>
    </location>
</feature>
<reference evidence="9" key="1">
    <citation type="submission" date="2019-04" db="EMBL/GenBank/DDBJ databases">
        <title>Sequencing of skin fungus with MAO and IRED activity.</title>
        <authorList>
            <person name="Marsaioli A.J."/>
            <person name="Bonatto J.M.C."/>
            <person name="Reis Junior O."/>
        </authorList>
    </citation>
    <scope>NUCLEOTIDE SEQUENCE</scope>
    <source>
        <strain evidence="9">30M1</strain>
    </source>
</reference>
<feature type="transmembrane region" description="Helical" evidence="7">
    <location>
        <begin position="180"/>
        <end position="201"/>
    </location>
</feature>
<sequence>MTANKKTEVQESQVSREPMNFDDAWSFLNKQNHNSSDADAVDIRALRRKVDWHIVPLMFCCYTMQFLDKVILNYSAVMGIQKDLHLVGNEFSNVATFLFVGLLCFEVPNIYFLQKVPAAKWLGLNVVLWGIATASGAAATSYRALLVSRVFLGIFEATIGPSLLLISSQWYTKSEQAPRFSFWYCGLGFGQIIGGAISYGFQHISPGTGLAGWRIMFVTLGCLTVVIGLATLLLIPDTPMQASWLTDAEKIALLRHVSINRTGIQSKTFRPKQILEAMTDPQLYLMVLAVILLSVSSGVVTTYSATLIRNLNYPPKRAALMNTPSGAVSIFFTLLVGTGIRAQSHRWLWILVCIVPAIIGGALMSFLPVTNRAGCLAGIYLVNAVVAPLPVLYAWTAANVSGSTKRAFAAAVVSGSFSVGNIIGPQTFQAKDAPVYRPAKLAVMGTQAGCAVVTVVLALYYRWQNRKRDRKSGEVKAGEEAFMSKDVWSTGTDREDAGFR</sequence>
<evidence type="ECO:0000256" key="4">
    <source>
        <dbReference type="ARBA" id="ARBA00022989"/>
    </source>
</evidence>
<feature type="transmembrane region" description="Helical" evidence="7">
    <location>
        <begin position="347"/>
        <end position="367"/>
    </location>
</feature>
<evidence type="ECO:0000256" key="5">
    <source>
        <dbReference type="ARBA" id="ARBA00023136"/>
    </source>
</evidence>
<accession>A0A9P4WDG7</accession>
<evidence type="ECO:0000313" key="10">
    <source>
        <dbReference type="Proteomes" id="UP000801428"/>
    </source>
</evidence>
<evidence type="ECO:0000256" key="6">
    <source>
        <dbReference type="ARBA" id="ARBA00037968"/>
    </source>
</evidence>
<protein>
    <recommendedName>
        <fullName evidence="8">Major facilitator superfamily (MFS) profile domain-containing protein</fullName>
    </recommendedName>
</protein>
<feature type="transmembrane region" description="Helical" evidence="7">
    <location>
        <begin position="373"/>
        <end position="395"/>
    </location>
</feature>
<feature type="domain" description="Major facilitator superfamily (MFS) profile" evidence="8">
    <location>
        <begin position="54"/>
        <end position="466"/>
    </location>
</feature>
<feature type="transmembrane region" description="Helical" evidence="7">
    <location>
        <begin position="124"/>
        <end position="144"/>
    </location>
</feature>
<evidence type="ECO:0000256" key="2">
    <source>
        <dbReference type="ARBA" id="ARBA00022448"/>
    </source>
</evidence>
<proteinExistence type="inferred from homology"/>
<dbReference type="SUPFAM" id="SSF103473">
    <property type="entry name" value="MFS general substrate transporter"/>
    <property type="match status" value="1"/>
</dbReference>
<name>A0A9P4WDG7_CURKU</name>